<evidence type="ECO:0000313" key="14">
    <source>
        <dbReference type="Proteomes" id="UP000254326"/>
    </source>
</evidence>
<dbReference type="Gene3D" id="3.50.50.60">
    <property type="entry name" value="FAD/NAD(P)-binding domain"/>
    <property type="match status" value="1"/>
</dbReference>
<gene>
    <name evidence="10" type="primary">mnmC</name>
    <name evidence="13" type="ORF">DN730_12775</name>
</gene>
<dbReference type="Pfam" id="PF01266">
    <property type="entry name" value="DAO"/>
    <property type="match status" value="1"/>
</dbReference>
<dbReference type="Pfam" id="PF05430">
    <property type="entry name" value="Methyltransf_30"/>
    <property type="match status" value="1"/>
</dbReference>
<accession>A0A370U764</accession>
<dbReference type="GO" id="GO:0032259">
    <property type="term" value="P:methylation"/>
    <property type="evidence" value="ECO:0007669"/>
    <property type="project" value="UniProtKB-KW"/>
</dbReference>
<dbReference type="InterPro" id="IPR006076">
    <property type="entry name" value="FAD-dep_OxRdtase"/>
</dbReference>
<dbReference type="GO" id="GO:0002097">
    <property type="term" value="P:tRNA wobble base modification"/>
    <property type="evidence" value="ECO:0007669"/>
    <property type="project" value="UniProtKB-UniRule"/>
</dbReference>
<sequence>MLTSYRLDEPALDFGDDGVPRSSAFDDVYFDKDAGLDETRYVFLDHNQLPDRFENLRTRNFTIAETGFGTGLNFLCALELFLKKAPKEGWLHFISVEKYPISKEKLTQSLALWPSLASLAKALITHYPTRCHGFHRIELPEFRTTLTLWFGDAHDGFKALDARVDAWFLDGFAPSKNPEMWSDLLFQHIQRLSNRDTTFATFTAAGIVRRGLQAHGFAVTKVKGFGHKREMMVGQYACNGLNEDHQGSWSTIRSNQSVDRIIIIGSGLAGATTAYTLAQKGVQVTVWEQGEVIACGASGNEQGMLYPKLGATDTPVNRLYLSSYLYAHRFYSQLSSNYDSKPLWTACGLKQIAKNDSEKSKFNKVLESELYPDSVIQAQSESLHLPLSGWVRPKAVVEALLSHPNITVHLNRKLEAIETSPQGFEVFSGKKSYQCSHLVICTANQHHLLNPWLRLPTKAIRGQVSQLDIQTLSKSDQSLVQELTQVLCGDGYVSPALDNQLNFGATYDLHDTSLEIINESHQVNLDKLSALLPLDTSKIQTSQLRGRAALRCTVSDYTPIVGPVSETKTLLEQFATLRTNAKWQSKQAAQLVDGLYINIGHGSRGLVSAPLCASYLSSLILKEPCPIEISATEALHPNRFTIRQLKKGEA</sequence>
<dbReference type="InterPro" id="IPR036188">
    <property type="entry name" value="FAD/NAD-bd_sf"/>
</dbReference>
<dbReference type="InterPro" id="IPR047785">
    <property type="entry name" value="tRNA_MNMC2"/>
</dbReference>
<comment type="cofactor">
    <cofactor evidence="10">
        <name>FAD</name>
        <dbReference type="ChEBI" id="CHEBI:57692"/>
    </cofactor>
</comment>
<keyword evidence="4 10" id="KW-0808">Transferase</keyword>
<keyword evidence="5 10" id="KW-0949">S-adenosyl-L-methionine</keyword>
<dbReference type="EMBL" id="QKRA01000006">
    <property type="protein sequence ID" value="RDL43617.1"/>
    <property type="molecule type" value="Genomic_DNA"/>
</dbReference>
<name>A0A370U764_9GAMM</name>
<dbReference type="RefSeq" id="WP_115468535.1">
    <property type="nucleotide sequence ID" value="NZ_QKRA01000006.1"/>
</dbReference>
<dbReference type="EC" id="1.5.-.-" evidence="10"/>
<dbReference type="GO" id="GO:0004808">
    <property type="term" value="F:tRNA (5-methylaminomethyl-2-thiouridylate)(34)-methyltransferase activity"/>
    <property type="evidence" value="ECO:0007669"/>
    <property type="project" value="UniProtKB-EC"/>
</dbReference>
<dbReference type="Gene3D" id="3.30.9.10">
    <property type="entry name" value="D-Amino Acid Oxidase, subunit A, domain 2"/>
    <property type="match status" value="1"/>
</dbReference>
<keyword evidence="14" id="KW-1185">Reference proteome</keyword>
<keyword evidence="7 10" id="KW-0274">FAD</keyword>
<protein>
    <recommendedName>
        <fullName evidence="10">tRNA 5-methylaminomethyl-2-thiouridine biosynthesis bifunctional protein MnmC</fullName>
        <shortName evidence="10">tRNA mnm(5)s(2)U biosynthesis bifunctional protein</shortName>
    </recommendedName>
    <domain>
        <recommendedName>
            <fullName evidence="10">tRNA (mnm(5)s(2)U34)-methyltransferase</fullName>
            <ecNumber evidence="10">2.1.1.61</ecNumber>
        </recommendedName>
    </domain>
    <domain>
        <recommendedName>
            <fullName evidence="10">FAD-dependent cmnm(5)s(2)U34 oxidoreductase</fullName>
            <ecNumber evidence="10">1.5.-.-</ecNumber>
        </recommendedName>
    </domain>
</protein>
<organism evidence="13 14">
    <name type="scientific">Marinomonas piezotolerans</name>
    <dbReference type="NCBI Taxonomy" id="2213058"/>
    <lineage>
        <taxon>Bacteria</taxon>
        <taxon>Pseudomonadati</taxon>
        <taxon>Pseudomonadota</taxon>
        <taxon>Gammaproteobacteria</taxon>
        <taxon>Oceanospirillales</taxon>
        <taxon>Oceanospirillaceae</taxon>
        <taxon>Marinomonas</taxon>
    </lineage>
</organism>
<evidence type="ECO:0000256" key="4">
    <source>
        <dbReference type="ARBA" id="ARBA00022679"/>
    </source>
</evidence>
<dbReference type="InterPro" id="IPR008471">
    <property type="entry name" value="MnmC-like_methylTransf"/>
</dbReference>
<evidence type="ECO:0000256" key="5">
    <source>
        <dbReference type="ARBA" id="ARBA00022691"/>
    </source>
</evidence>
<comment type="subcellular location">
    <subcellularLocation>
        <location evidence="10">Cytoplasm</location>
    </subcellularLocation>
</comment>
<keyword evidence="8 10" id="KW-0560">Oxidoreductase</keyword>
<reference evidence="13 14" key="1">
    <citation type="submission" date="2018-06" db="EMBL/GenBank/DDBJ databases">
        <title>Marinomonas sp. YLB-05 draft genome sequence.</title>
        <authorList>
            <person name="Yu L."/>
            <person name="Tang X."/>
        </authorList>
    </citation>
    <scope>NUCLEOTIDE SEQUENCE [LARGE SCALE GENOMIC DNA]</scope>
    <source>
        <strain evidence="13 14">YLB-05</strain>
    </source>
</reference>
<proteinExistence type="inferred from homology"/>
<dbReference type="PANTHER" id="PTHR13847">
    <property type="entry name" value="SARCOSINE DEHYDROGENASE-RELATED"/>
    <property type="match status" value="1"/>
</dbReference>
<evidence type="ECO:0000259" key="11">
    <source>
        <dbReference type="Pfam" id="PF01266"/>
    </source>
</evidence>
<comment type="similarity">
    <text evidence="10">In the C-terminal section; belongs to the DAO family.</text>
</comment>
<feature type="region of interest" description="FAD-dependent cmnm(5)s(2)U34 oxidoreductase" evidence="10">
    <location>
        <begin position="264"/>
        <end position="650"/>
    </location>
</feature>
<dbReference type="NCBIfam" id="NF033855">
    <property type="entry name" value="tRNA_MNMC2"/>
    <property type="match status" value="1"/>
</dbReference>
<evidence type="ECO:0000256" key="3">
    <source>
        <dbReference type="ARBA" id="ARBA00022630"/>
    </source>
</evidence>
<dbReference type="GO" id="GO:0016645">
    <property type="term" value="F:oxidoreductase activity, acting on the CH-NH group of donors"/>
    <property type="evidence" value="ECO:0007669"/>
    <property type="project" value="InterPro"/>
</dbReference>
<dbReference type="Gene3D" id="3.40.50.150">
    <property type="entry name" value="Vaccinia Virus protein VP39"/>
    <property type="match status" value="1"/>
</dbReference>
<keyword evidence="1 10" id="KW-0963">Cytoplasm</keyword>
<dbReference type="NCBIfam" id="TIGR03197">
    <property type="entry name" value="MnmC_Cterm"/>
    <property type="match status" value="1"/>
</dbReference>
<comment type="catalytic activity">
    <reaction evidence="10">
        <text>5-aminomethyl-2-thiouridine(34) in tRNA + S-adenosyl-L-methionine = 5-methylaminomethyl-2-thiouridine(34) in tRNA + S-adenosyl-L-homocysteine + H(+)</text>
        <dbReference type="Rhea" id="RHEA:19569"/>
        <dbReference type="Rhea" id="RHEA-COMP:10195"/>
        <dbReference type="Rhea" id="RHEA-COMP:10197"/>
        <dbReference type="ChEBI" id="CHEBI:15378"/>
        <dbReference type="ChEBI" id="CHEBI:57856"/>
        <dbReference type="ChEBI" id="CHEBI:59789"/>
        <dbReference type="ChEBI" id="CHEBI:74454"/>
        <dbReference type="ChEBI" id="CHEBI:74455"/>
        <dbReference type="EC" id="2.1.1.61"/>
    </reaction>
</comment>
<evidence type="ECO:0000256" key="7">
    <source>
        <dbReference type="ARBA" id="ARBA00022827"/>
    </source>
</evidence>
<evidence type="ECO:0000256" key="6">
    <source>
        <dbReference type="ARBA" id="ARBA00022694"/>
    </source>
</evidence>
<evidence type="ECO:0000256" key="1">
    <source>
        <dbReference type="ARBA" id="ARBA00022490"/>
    </source>
</evidence>
<comment type="similarity">
    <text evidence="10">In the N-terminal section; belongs to the methyltransferase superfamily. tRNA (mnm(5)s(2)U34)-methyltransferase family.</text>
</comment>
<dbReference type="EC" id="2.1.1.61" evidence="10"/>
<evidence type="ECO:0000256" key="9">
    <source>
        <dbReference type="ARBA" id="ARBA00023268"/>
    </source>
</evidence>
<dbReference type="Proteomes" id="UP000254326">
    <property type="component" value="Unassembled WGS sequence"/>
</dbReference>
<dbReference type="SUPFAM" id="SSF51905">
    <property type="entry name" value="FAD/NAD(P)-binding domain"/>
    <property type="match status" value="1"/>
</dbReference>
<keyword evidence="2 10" id="KW-0489">Methyltransferase</keyword>
<keyword evidence="9 10" id="KW-0511">Multifunctional enzyme</keyword>
<dbReference type="GO" id="GO:0050660">
    <property type="term" value="F:flavin adenine dinucleotide binding"/>
    <property type="evidence" value="ECO:0007669"/>
    <property type="project" value="UniProtKB-UniRule"/>
</dbReference>
<feature type="domain" description="MnmC-like methyltransferase" evidence="12">
    <location>
        <begin position="115"/>
        <end position="235"/>
    </location>
</feature>
<evidence type="ECO:0000256" key="10">
    <source>
        <dbReference type="HAMAP-Rule" id="MF_01102"/>
    </source>
</evidence>
<comment type="function">
    <text evidence="10">Catalyzes the last two steps in the biosynthesis of 5-methylaminomethyl-2-thiouridine (mnm(5)s(2)U) at the wobble position (U34) in tRNA. Catalyzes the FAD-dependent demodification of cmnm(5)s(2)U34 to nm(5)s(2)U34, followed by the transfer of a methyl group from S-adenosyl-L-methionine to nm(5)s(2)U34, to form mnm(5)s(2)U34.</text>
</comment>
<evidence type="ECO:0000256" key="2">
    <source>
        <dbReference type="ARBA" id="ARBA00022603"/>
    </source>
</evidence>
<dbReference type="PANTHER" id="PTHR13847:SF283">
    <property type="entry name" value="TRNA 5-METHYLAMINOMETHYL-2-THIOURIDINE BIOSYNTHESIS BIFUNCTIONAL PROTEIN MNMC"/>
    <property type="match status" value="1"/>
</dbReference>
<evidence type="ECO:0000256" key="8">
    <source>
        <dbReference type="ARBA" id="ARBA00023002"/>
    </source>
</evidence>
<feature type="domain" description="FAD dependent oxidoreductase" evidence="11">
    <location>
        <begin position="260"/>
        <end position="618"/>
    </location>
</feature>
<evidence type="ECO:0000313" key="13">
    <source>
        <dbReference type="EMBL" id="RDL43617.1"/>
    </source>
</evidence>
<dbReference type="InterPro" id="IPR023032">
    <property type="entry name" value="tRNA_MAMT_biosynth_bifunc_MnmC"/>
</dbReference>
<dbReference type="GO" id="GO:0005737">
    <property type="term" value="C:cytoplasm"/>
    <property type="evidence" value="ECO:0007669"/>
    <property type="project" value="UniProtKB-SubCell"/>
</dbReference>
<dbReference type="HAMAP" id="MF_01102">
    <property type="entry name" value="MnmC"/>
    <property type="match status" value="1"/>
</dbReference>
<evidence type="ECO:0000259" key="12">
    <source>
        <dbReference type="Pfam" id="PF05430"/>
    </source>
</evidence>
<dbReference type="InterPro" id="IPR029063">
    <property type="entry name" value="SAM-dependent_MTases_sf"/>
</dbReference>
<comment type="caution">
    <text evidence="13">The sequence shown here is derived from an EMBL/GenBank/DDBJ whole genome shotgun (WGS) entry which is preliminary data.</text>
</comment>
<dbReference type="OrthoDB" id="9786494at2"/>
<feature type="region of interest" description="tRNA (mnm(5)s(2)U34)-methyltransferase" evidence="10">
    <location>
        <begin position="1"/>
        <end position="237"/>
    </location>
</feature>
<keyword evidence="6 10" id="KW-0819">tRNA processing</keyword>
<dbReference type="InterPro" id="IPR017610">
    <property type="entry name" value="tRNA_S-uridine_synth_MnmC_C"/>
</dbReference>
<dbReference type="AlphaFoldDB" id="A0A370U764"/>
<keyword evidence="3 10" id="KW-0285">Flavoprotein</keyword>
<dbReference type="NCBIfam" id="NF002481">
    <property type="entry name" value="PRK01747.1-2"/>
    <property type="match status" value="1"/>
</dbReference>